<keyword evidence="1" id="KW-1185">Reference proteome</keyword>
<evidence type="ECO:0000313" key="2">
    <source>
        <dbReference type="WBParaSite" id="L893_g29724.t1"/>
    </source>
</evidence>
<dbReference type="AlphaFoldDB" id="A0A1I7ZUE1"/>
<sequence>MLHSQGRATSTGSKLPLHVDSFCTPEVDFVDVRIVRKQAVSRNAFSHASRSTLMRILYLLPAEHLSSENRIGWEDLGSVAAQTHPSMPLWTPLPDSCQHRNPFLKTTLLSQNTDGASQPLLESLVAFFENTFRQ</sequence>
<proteinExistence type="predicted"/>
<organism evidence="1 2">
    <name type="scientific">Steinernema glaseri</name>
    <dbReference type="NCBI Taxonomy" id="37863"/>
    <lineage>
        <taxon>Eukaryota</taxon>
        <taxon>Metazoa</taxon>
        <taxon>Ecdysozoa</taxon>
        <taxon>Nematoda</taxon>
        <taxon>Chromadorea</taxon>
        <taxon>Rhabditida</taxon>
        <taxon>Tylenchina</taxon>
        <taxon>Panagrolaimomorpha</taxon>
        <taxon>Strongyloidoidea</taxon>
        <taxon>Steinernematidae</taxon>
        <taxon>Steinernema</taxon>
    </lineage>
</organism>
<protein>
    <submittedName>
        <fullName evidence="2">Uncharacterized protein</fullName>
    </submittedName>
</protein>
<evidence type="ECO:0000313" key="1">
    <source>
        <dbReference type="Proteomes" id="UP000095287"/>
    </source>
</evidence>
<accession>A0A1I7ZUE1</accession>
<name>A0A1I7ZUE1_9BILA</name>
<dbReference type="WBParaSite" id="L893_g29724.t1">
    <property type="protein sequence ID" value="L893_g29724.t1"/>
    <property type="gene ID" value="L893_g29724"/>
</dbReference>
<reference evidence="2" key="1">
    <citation type="submission" date="2016-11" db="UniProtKB">
        <authorList>
            <consortium name="WormBaseParasite"/>
        </authorList>
    </citation>
    <scope>IDENTIFICATION</scope>
</reference>
<dbReference type="Proteomes" id="UP000095287">
    <property type="component" value="Unplaced"/>
</dbReference>